<reference evidence="1 2" key="1">
    <citation type="journal article" date="2017" name="Nat. Commun.">
        <title>Genome assembly with in vitro proximity ligation data and whole-genome triplication in lettuce.</title>
        <authorList>
            <person name="Reyes-Chin-Wo S."/>
            <person name="Wang Z."/>
            <person name="Yang X."/>
            <person name="Kozik A."/>
            <person name="Arikit S."/>
            <person name="Song C."/>
            <person name="Xia L."/>
            <person name="Froenicke L."/>
            <person name="Lavelle D.O."/>
            <person name="Truco M.J."/>
            <person name="Xia R."/>
            <person name="Zhu S."/>
            <person name="Xu C."/>
            <person name="Xu H."/>
            <person name="Xu X."/>
            <person name="Cox K."/>
            <person name="Korf I."/>
            <person name="Meyers B.C."/>
            <person name="Michelmore R.W."/>
        </authorList>
    </citation>
    <scope>NUCLEOTIDE SEQUENCE [LARGE SCALE GENOMIC DNA]</scope>
    <source>
        <strain evidence="2">cv. Salinas</strain>
        <tissue evidence="1">Seedlings</tissue>
    </source>
</reference>
<evidence type="ECO:0000313" key="2">
    <source>
        <dbReference type="Proteomes" id="UP000235145"/>
    </source>
</evidence>
<dbReference type="EMBL" id="NBSK02000004">
    <property type="protein sequence ID" value="KAJ0213403.1"/>
    <property type="molecule type" value="Genomic_DNA"/>
</dbReference>
<evidence type="ECO:0000313" key="1">
    <source>
        <dbReference type="EMBL" id="KAJ0213403.1"/>
    </source>
</evidence>
<accession>A0A9R1VWY6</accession>
<keyword evidence="2" id="KW-1185">Reference proteome</keyword>
<gene>
    <name evidence="1" type="ORF">LSAT_V11C400219570</name>
</gene>
<proteinExistence type="predicted"/>
<protein>
    <submittedName>
        <fullName evidence="1">Uncharacterized protein</fullName>
    </submittedName>
</protein>
<organism evidence="1 2">
    <name type="scientific">Lactuca sativa</name>
    <name type="common">Garden lettuce</name>
    <dbReference type="NCBI Taxonomy" id="4236"/>
    <lineage>
        <taxon>Eukaryota</taxon>
        <taxon>Viridiplantae</taxon>
        <taxon>Streptophyta</taxon>
        <taxon>Embryophyta</taxon>
        <taxon>Tracheophyta</taxon>
        <taxon>Spermatophyta</taxon>
        <taxon>Magnoliopsida</taxon>
        <taxon>eudicotyledons</taxon>
        <taxon>Gunneridae</taxon>
        <taxon>Pentapetalae</taxon>
        <taxon>asterids</taxon>
        <taxon>campanulids</taxon>
        <taxon>Asterales</taxon>
        <taxon>Asteraceae</taxon>
        <taxon>Cichorioideae</taxon>
        <taxon>Cichorieae</taxon>
        <taxon>Lactucinae</taxon>
        <taxon>Lactuca</taxon>
    </lineage>
</organism>
<dbReference type="Proteomes" id="UP000235145">
    <property type="component" value="Unassembled WGS sequence"/>
</dbReference>
<sequence length="88" mass="10720">MMIVTTDAMETFKNILSRLIQEFIGKQIEDKVSHEAFQLESFWHLTNLRICNMCYLDPFICEYSEHYYNLDSIRNKVTLDMFYQNYHH</sequence>
<name>A0A9R1VWY6_LACSA</name>
<dbReference type="AlphaFoldDB" id="A0A9R1VWY6"/>
<comment type="caution">
    <text evidence="1">The sequence shown here is derived from an EMBL/GenBank/DDBJ whole genome shotgun (WGS) entry which is preliminary data.</text>
</comment>